<dbReference type="Proteomes" id="UP001642484">
    <property type="component" value="Unassembled WGS sequence"/>
</dbReference>
<accession>A0ABP0JI64</accession>
<name>A0ABP0JI64_9DINO</name>
<gene>
    <name evidence="1" type="ORF">CCMP2556_LOCUS11543</name>
</gene>
<comment type="caution">
    <text evidence="1">The sequence shown here is derived from an EMBL/GenBank/DDBJ whole genome shotgun (WGS) entry which is preliminary data.</text>
</comment>
<reference evidence="1 2" key="1">
    <citation type="submission" date="2024-02" db="EMBL/GenBank/DDBJ databases">
        <authorList>
            <person name="Chen Y."/>
            <person name="Shah S."/>
            <person name="Dougan E. K."/>
            <person name="Thang M."/>
            <person name="Chan C."/>
        </authorList>
    </citation>
    <scope>NUCLEOTIDE SEQUENCE [LARGE SCALE GENOMIC DNA]</scope>
</reference>
<proteinExistence type="predicted"/>
<keyword evidence="2" id="KW-1185">Reference proteome</keyword>
<organism evidence="1 2">
    <name type="scientific">Durusdinium trenchii</name>
    <dbReference type="NCBI Taxonomy" id="1381693"/>
    <lineage>
        <taxon>Eukaryota</taxon>
        <taxon>Sar</taxon>
        <taxon>Alveolata</taxon>
        <taxon>Dinophyceae</taxon>
        <taxon>Suessiales</taxon>
        <taxon>Symbiodiniaceae</taxon>
        <taxon>Durusdinium</taxon>
    </lineage>
</organism>
<evidence type="ECO:0000313" key="2">
    <source>
        <dbReference type="Proteomes" id="UP001642484"/>
    </source>
</evidence>
<dbReference type="EMBL" id="CAXAMN010005547">
    <property type="protein sequence ID" value="CAK9014115.1"/>
    <property type="molecule type" value="Genomic_DNA"/>
</dbReference>
<sequence>MDSVTKEKMSAIMKSKDGVNNKLEKILALLTLANLAYGLMLKPDSLHVHPHNRGSQMVNAFDCHKKGQAILSAGLKPDLLGPSSICIEMSSHTDTWMKQQEANINMCAASEGLLPVPTGSERYLTLGNSHFIMFLKALQGQCLSPTGERLHVPAELESLIASGWKWTVISNTVEAEFPQFPSFCQAALNSVNSNNTATCELEAMLQLANYVKAGMTMQGAIEAVQAAQPTCGKYITDIAQFLSLYTGGHGFPLLTQLSQFCKRLGPSLMIGEEMMSQLTFFDFKVEGNPLMMCRVALLHAILSSTKSVDGYSRLIFKSDLDKMKGSLNKKAVEVEQMLRDAWAKCASHTKGGFAFGKLCTRMVLLLLGKQKHSRDHKEVESYEEIIEMFGEELAGIEASGATAKPEGPEASTKVTDLLQATAAEVAQLQHKHIKVGSRYCNKEYGDIVFILESIDEKHCTFKHVPLFEAPMMVTVEFGDLKVWKPTKRECPIGCPVDVALGKMLGGHIPWIKVDLVKSSLQKIINEAYIENVQAVKDAVQFTLHPTLLYTKKGFKEGKLQLYPVGVVHLLKSEEKPKGVKLSFQGYEFQLLAYKALHEFEQEKQGSLVAYNWVQTTDKLDLINMEENLRM</sequence>
<protein>
    <submittedName>
        <fullName evidence="1">Uncharacterized protein</fullName>
    </submittedName>
</protein>
<evidence type="ECO:0000313" key="1">
    <source>
        <dbReference type="EMBL" id="CAK9014115.1"/>
    </source>
</evidence>